<evidence type="ECO:0000259" key="1">
    <source>
        <dbReference type="Pfam" id="PF08241"/>
    </source>
</evidence>
<dbReference type="RefSeq" id="WP_046420479.1">
    <property type="nucleotide sequence ID" value="NZ_LBDA02000069.1"/>
</dbReference>
<dbReference type="PANTHER" id="PTHR43591">
    <property type="entry name" value="METHYLTRANSFERASE"/>
    <property type="match status" value="1"/>
</dbReference>
<dbReference type="InterPro" id="IPR029063">
    <property type="entry name" value="SAM-dependent_MTases_sf"/>
</dbReference>
<feature type="domain" description="Methyltransferase type 11" evidence="1">
    <location>
        <begin position="53"/>
        <end position="141"/>
    </location>
</feature>
<protein>
    <submittedName>
        <fullName evidence="2">Methyltransferase type 11</fullName>
    </submittedName>
</protein>
<organism evidence="2 3">
    <name type="scientific">Streptomyces malaysiense</name>
    <dbReference type="NCBI Taxonomy" id="1428626"/>
    <lineage>
        <taxon>Bacteria</taxon>
        <taxon>Bacillati</taxon>
        <taxon>Actinomycetota</taxon>
        <taxon>Actinomycetes</taxon>
        <taxon>Kitasatosporales</taxon>
        <taxon>Streptomycetaceae</taxon>
        <taxon>Streptomyces</taxon>
    </lineage>
</organism>
<evidence type="ECO:0000313" key="3">
    <source>
        <dbReference type="Proteomes" id="UP000034838"/>
    </source>
</evidence>
<gene>
    <name evidence="2" type="ORF">VT52_027460</name>
</gene>
<dbReference type="GO" id="GO:0032259">
    <property type="term" value="P:methylation"/>
    <property type="evidence" value="ECO:0007669"/>
    <property type="project" value="UniProtKB-KW"/>
</dbReference>
<accession>A0A1J4PUG5</accession>
<dbReference type="Proteomes" id="UP000034838">
    <property type="component" value="Unassembled WGS sequence"/>
</dbReference>
<dbReference type="GO" id="GO:0008757">
    <property type="term" value="F:S-adenosylmethionine-dependent methyltransferase activity"/>
    <property type="evidence" value="ECO:0007669"/>
    <property type="project" value="InterPro"/>
</dbReference>
<keyword evidence="2" id="KW-0808">Transferase</keyword>
<keyword evidence="2" id="KW-0489">Methyltransferase</keyword>
<reference evidence="2" key="1">
    <citation type="submission" date="2016-10" db="EMBL/GenBank/DDBJ databases">
        <title>Genome sequence of Streptomyces malaysiense MUSC 136.</title>
        <authorList>
            <person name="Lee L.-H."/>
            <person name="Ser H.-L."/>
        </authorList>
    </citation>
    <scope>NUCLEOTIDE SEQUENCE [LARGE SCALE GENOMIC DNA]</scope>
    <source>
        <strain evidence="2">MUSC 136</strain>
    </source>
</reference>
<sequence length="282" mass="29439">MITSGATAAFDAAERAMWAGRARAYEASFGRLCAHPVPRLLEAARVAGGSRVLDVGTGTGTAARAARERGARVSAVDADPDMVARARRHGIAAEVAVLPELPFPDEEFDAVLANFVLNHVGRPRAALAELRRVLRPGGRIALTLWGARRGAGQELLGRACAAGGAVPPAYLPRLDPAEDFPRTPGGLAALLAEAGFDGPRAAELEWAHRAGAEEWWGGAAGGIATAGLVLGAQDAGTVARIRGEYDRLCAEFARDGEGRLVLPHVALLARATARPPLSRRFG</sequence>
<dbReference type="Pfam" id="PF08241">
    <property type="entry name" value="Methyltransf_11"/>
    <property type="match status" value="1"/>
</dbReference>
<name>A0A1J4PUG5_9ACTN</name>
<dbReference type="EMBL" id="LBDA02000069">
    <property type="protein sequence ID" value="OIK24409.1"/>
    <property type="molecule type" value="Genomic_DNA"/>
</dbReference>
<dbReference type="InterPro" id="IPR013216">
    <property type="entry name" value="Methyltransf_11"/>
</dbReference>
<comment type="caution">
    <text evidence="2">The sequence shown here is derived from an EMBL/GenBank/DDBJ whole genome shotgun (WGS) entry which is preliminary data.</text>
</comment>
<evidence type="ECO:0000313" key="2">
    <source>
        <dbReference type="EMBL" id="OIK24409.1"/>
    </source>
</evidence>
<dbReference type="Gene3D" id="3.40.50.150">
    <property type="entry name" value="Vaccinia Virus protein VP39"/>
    <property type="match status" value="1"/>
</dbReference>
<keyword evidence="3" id="KW-1185">Reference proteome</keyword>
<dbReference type="CDD" id="cd02440">
    <property type="entry name" value="AdoMet_MTases"/>
    <property type="match status" value="1"/>
</dbReference>
<dbReference type="AlphaFoldDB" id="A0A1J4PUG5"/>
<dbReference type="SUPFAM" id="SSF53335">
    <property type="entry name" value="S-adenosyl-L-methionine-dependent methyltransferases"/>
    <property type="match status" value="1"/>
</dbReference>
<proteinExistence type="predicted"/>